<protein>
    <submittedName>
        <fullName evidence="5">PfkB domain protein</fullName>
    </submittedName>
</protein>
<dbReference type="BRENDA" id="2.7.1.15">
    <property type="organism ID" value="7869"/>
</dbReference>
<dbReference type="Gene3D" id="3.40.1190.20">
    <property type="match status" value="1"/>
</dbReference>
<organism evidence="5 6">
    <name type="scientific">Halothermothrix orenii (strain H 168 / OCM 544 / DSM 9562)</name>
    <dbReference type="NCBI Taxonomy" id="373903"/>
    <lineage>
        <taxon>Bacteria</taxon>
        <taxon>Bacillati</taxon>
        <taxon>Bacillota</taxon>
        <taxon>Clostridia</taxon>
        <taxon>Halanaerobiales</taxon>
        <taxon>Halothermotrichaceae</taxon>
        <taxon>Halothermothrix</taxon>
    </lineage>
</organism>
<evidence type="ECO:0000256" key="2">
    <source>
        <dbReference type="ARBA" id="ARBA00022679"/>
    </source>
</evidence>
<evidence type="ECO:0000256" key="1">
    <source>
        <dbReference type="ARBA" id="ARBA00010688"/>
    </source>
</evidence>
<dbReference type="PANTHER" id="PTHR43085">
    <property type="entry name" value="HEXOKINASE FAMILY MEMBER"/>
    <property type="match status" value="1"/>
</dbReference>
<gene>
    <name evidence="5" type="ordered locus">Hore_09710</name>
</gene>
<dbReference type="STRING" id="373903.Hore_09710"/>
<dbReference type="HOGENOM" id="CLU_027634_12_0_9"/>
<keyword evidence="6" id="KW-1185">Reference proteome</keyword>
<comment type="similarity">
    <text evidence="1">Belongs to the carbohydrate kinase PfkB family.</text>
</comment>
<evidence type="ECO:0000259" key="4">
    <source>
        <dbReference type="Pfam" id="PF00294"/>
    </source>
</evidence>
<evidence type="ECO:0000256" key="3">
    <source>
        <dbReference type="ARBA" id="ARBA00022777"/>
    </source>
</evidence>
<name>B8CWQ8_HALOH</name>
<dbReference type="GO" id="GO:0016301">
    <property type="term" value="F:kinase activity"/>
    <property type="evidence" value="ECO:0007669"/>
    <property type="project" value="UniProtKB-KW"/>
</dbReference>
<dbReference type="PROSITE" id="PS00584">
    <property type="entry name" value="PFKB_KINASES_2"/>
    <property type="match status" value="1"/>
</dbReference>
<dbReference type="InterPro" id="IPR050306">
    <property type="entry name" value="PfkB_Carbo_kinase"/>
</dbReference>
<keyword evidence="3" id="KW-0418">Kinase</keyword>
<evidence type="ECO:0000313" key="6">
    <source>
        <dbReference type="Proteomes" id="UP000000719"/>
    </source>
</evidence>
<dbReference type="InterPro" id="IPR011611">
    <property type="entry name" value="PfkB_dom"/>
</dbReference>
<evidence type="ECO:0000313" key="5">
    <source>
        <dbReference type="EMBL" id="ACL69727.1"/>
    </source>
</evidence>
<dbReference type="EMBL" id="CP001098">
    <property type="protein sequence ID" value="ACL69727.1"/>
    <property type="molecule type" value="Genomic_DNA"/>
</dbReference>
<dbReference type="SUPFAM" id="SSF53613">
    <property type="entry name" value="Ribokinase-like"/>
    <property type="match status" value="1"/>
</dbReference>
<feature type="domain" description="Carbohydrate kinase PfkB" evidence="4">
    <location>
        <begin position="42"/>
        <end position="286"/>
    </location>
</feature>
<dbReference type="PANTHER" id="PTHR43085:SF57">
    <property type="entry name" value="CARBOHYDRATE KINASE PFKB DOMAIN-CONTAINING PROTEIN"/>
    <property type="match status" value="1"/>
</dbReference>
<proteinExistence type="inferred from homology"/>
<dbReference type="eggNOG" id="COG0524">
    <property type="taxonomic scope" value="Bacteria"/>
</dbReference>
<dbReference type="KEGG" id="hor:Hore_09710"/>
<dbReference type="RefSeq" id="WP_012635913.1">
    <property type="nucleotide sequence ID" value="NC_011899.1"/>
</dbReference>
<keyword evidence="2" id="KW-0808">Transferase</keyword>
<dbReference type="AlphaFoldDB" id="B8CWQ8"/>
<accession>B8CWQ8</accession>
<reference evidence="5 6" key="1">
    <citation type="journal article" date="2009" name="PLoS ONE">
        <title>Genome analysis of the anaerobic thermohalophilic bacterium Halothermothrix orenii.</title>
        <authorList>
            <person name="Mavromatis K."/>
            <person name="Ivanova N."/>
            <person name="Anderson I."/>
            <person name="Lykidis A."/>
            <person name="Hooper S.D."/>
            <person name="Sun H."/>
            <person name="Kunin V."/>
            <person name="Lapidus A."/>
            <person name="Hugenholtz P."/>
            <person name="Patel B."/>
            <person name="Kyrpides N.C."/>
        </authorList>
    </citation>
    <scope>NUCLEOTIDE SEQUENCE [LARGE SCALE GENOMIC DNA]</scope>
    <source>
        <strain evidence="6">H 168 / OCM 544 / DSM 9562</strain>
    </source>
</reference>
<sequence>MGKDNYDVVVIGAVGVDTNVYLPGQDIDFDVEANFTTNIDYPGLAGSYTSRGFARLVDKVAVIAYIGEDHNGWYVKNELEGDGIDCTFFLDPVGTKRSINFMYKDGRRKNFYDGKASMEVKPDIDICKSILKKTNLAHFNIVNWTRYLLPVARELGVTISCDIQDITDLDDEYRQDFINYADVLFFSAVNFKDPVPLIKEFIKRKPDRIVICGMGDKGCALGTEQGIKFYKALDMLEPVVDTNGAGDGLAVGFLSSYFIDGFSLEDSILRGQIVARYTCTKKATSSELITGDKLNKYFEEMKESG</sequence>
<dbReference type="InterPro" id="IPR029056">
    <property type="entry name" value="Ribokinase-like"/>
</dbReference>
<dbReference type="Proteomes" id="UP000000719">
    <property type="component" value="Chromosome"/>
</dbReference>
<dbReference type="Pfam" id="PF00294">
    <property type="entry name" value="PfkB"/>
    <property type="match status" value="1"/>
</dbReference>
<dbReference type="OrthoDB" id="9813569at2"/>
<dbReference type="InterPro" id="IPR002173">
    <property type="entry name" value="Carboh/pur_kinase_PfkB_CS"/>
</dbReference>